<dbReference type="SUPFAM" id="SSF88633">
    <property type="entry name" value="Positive stranded ssRNA viruses"/>
    <property type="match status" value="1"/>
</dbReference>
<dbReference type="GO" id="GO:0039617">
    <property type="term" value="C:T=3 icosahedral viral capsid"/>
    <property type="evidence" value="ECO:0007669"/>
    <property type="project" value="UniProtKB-KW"/>
</dbReference>
<reference evidence="9" key="1">
    <citation type="journal article" date="2019" name="Virology">
        <title>Identification of diverse arthropod associated viruses in native Australian fleas.</title>
        <authorList>
            <person name="Harvey E."/>
            <person name="Rose K."/>
            <person name="Eden J.S."/>
            <person name="Lawrence A."/>
            <person name="Doggett S.L."/>
            <person name="Holmes E.C."/>
        </authorList>
    </citation>
    <scope>NUCLEOTIDE SEQUENCE</scope>
    <source>
        <strain evidence="9">AFV10</strain>
    </source>
</reference>
<feature type="compositionally biased region" description="Basic residues" evidence="7">
    <location>
        <begin position="21"/>
        <end position="31"/>
    </location>
</feature>
<protein>
    <recommendedName>
        <fullName evidence="3">Capsid protein</fullName>
    </recommendedName>
</protein>
<organism evidence="9">
    <name type="scientific">Stapleton virus</name>
    <dbReference type="NCBI Taxonomy" id="2600331"/>
    <lineage>
        <taxon>Viruses</taxon>
        <taxon>Riboviria</taxon>
        <taxon>Orthornavirae</taxon>
        <taxon>Pisuviricota</taxon>
        <taxon>Pisoniviricetes</taxon>
        <taxon>Sobelivirales</taxon>
        <taxon>Solemoviridae</taxon>
    </lineage>
</organism>
<keyword evidence="5" id="KW-0946">Virion</keyword>
<feature type="region of interest" description="Disordered" evidence="7">
    <location>
        <begin position="1"/>
        <end position="59"/>
    </location>
</feature>
<dbReference type="InterPro" id="IPR029053">
    <property type="entry name" value="Viral_coat"/>
</dbReference>
<comment type="similarity">
    <text evidence="2">Belongs to the icosahedral plant coat protein family.</text>
</comment>
<dbReference type="Gene3D" id="2.60.120.20">
    <property type="match status" value="1"/>
</dbReference>
<evidence type="ECO:0000256" key="3">
    <source>
        <dbReference type="ARBA" id="ARBA00018091"/>
    </source>
</evidence>
<dbReference type="InterPro" id="IPR000937">
    <property type="entry name" value="Capsid_prot_S-dom_vir"/>
</dbReference>
<evidence type="ECO:0000256" key="1">
    <source>
        <dbReference type="ARBA" id="ARBA00004328"/>
    </source>
</evidence>
<evidence type="ECO:0000256" key="2">
    <source>
        <dbReference type="ARBA" id="ARBA00007446"/>
    </source>
</evidence>
<dbReference type="GO" id="GO:0005198">
    <property type="term" value="F:structural molecule activity"/>
    <property type="evidence" value="ECO:0007669"/>
    <property type="project" value="InterPro"/>
</dbReference>
<keyword evidence="4" id="KW-0167">Capsid protein</keyword>
<evidence type="ECO:0000256" key="5">
    <source>
        <dbReference type="ARBA" id="ARBA00022844"/>
    </source>
</evidence>
<proteinExistence type="inferred from homology"/>
<name>A0A5B8XBY8_9VIRU</name>
<feature type="domain" description="Icosahedral viral capsid protein S" evidence="8">
    <location>
        <begin position="57"/>
        <end position="222"/>
    </location>
</feature>
<evidence type="ECO:0000313" key="9">
    <source>
        <dbReference type="EMBL" id="QED21517.1"/>
    </source>
</evidence>
<dbReference type="EMBL" id="MN167490">
    <property type="protein sequence ID" value="QED21517.1"/>
    <property type="molecule type" value="Genomic_RNA"/>
</dbReference>
<accession>A0A5B8XBY8</accession>
<evidence type="ECO:0000259" key="8">
    <source>
        <dbReference type="Pfam" id="PF00729"/>
    </source>
</evidence>
<feature type="compositionally biased region" description="Polar residues" evidence="7">
    <location>
        <begin position="33"/>
        <end position="43"/>
    </location>
</feature>
<feature type="compositionally biased region" description="Polar residues" evidence="7">
    <location>
        <begin position="1"/>
        <end position="13"/>
    </location>
</feature>
<keyword evidence="6" id="KW-1142">T=3 icosahedral capsid protein</keyword>
<evidence type="ECO:0000256" key="7">
    <source>
        <dbReference type="SAM" id="MobiDB-lite"/>
    </source>
</evidence>
<evidence type="ECO:0000256" key="6">
    <source>
        <dbReference type="ARBA" id="ARBA00023060"/>
    </source>
</evidence>
<evidence type="ECO:0000256" key="4">
    <source>
        <dbReference type="ARBA" id="ARBA00022561"/>
    </source>
</evidence>
<sequence>MEQLQREIQSLTDKINALKTSGKKKNSKKPKGQTTPNPSVTQVSGGSGRKRKRARATVSNNVGTVTLNRKEMVLSVSVGNKTGNGTFDIKPSSFSFLKQFSMFDKIKWNKMHISYRPGVGTTFNGMISYGVLWDHNKTSATRDQISALTPNNTHALWYDGQACPMVLPKGKLQSRPWFTPNDSDLAEQGPGRFFYSATAPDVSGVGQVVGEFWADYSVTMTGTGFS</sequence>
<dbReference type="Pfam" id="PF00729">
    <property type="entry name" value="Viral_coat"/>
    <property type="match status" value="1"/>
</dbReference>
<comment type="subcellular location">
    <subcellularLocation>
        <location evidence="1">Virion</location>
    </subcellularLocation>
</comment>